<feature type="transmembrane region" description="Helical" evidence="7">
    <location>
        <begin position="210"/>
        <end position="233"/>
    </location>
</feature>
<comment type="similarity">
    <text evidence="2">Belongs to the EamA transporter family.</text>
</comment>
<dbReference type="Pfam" id="PF00892">
    <property type="entry name" value="EamA"/>
    <property type="match status" value="2"/>
</dbReference>
<dbReference type="PANTHER" id="PTHR32322">
    <property type="entry name" value="INNER MEMBRANE TRANSPORTER"/>
    <property type="match status" value="1"/>
</dbReference>
<dbReference type="GO" id="GO:0016020">
    <property type="term" value="C:membrane"/>
    <property type="evidence" value="ECO:0007669"/>
    <property type="project" value="UniProtKB-SubCell"/>
</dbReference>
<accession>A0A6L5GFB9</accession>
<dbReference type="Proteomes" id="UP000477750">
    <property type="component" value="Unassembled WGS sequence"/>
</dbReference>
<feature type="transmembrane region" description="Helical" evidence="7">
    <location>
        <begin position="117"/>
        <end position="135"/>
    </location>
</feature>
<dbReference type="PANTHER" id="PTHR32322:SF9">
    <property type="entry name" value="AMINO-ACID METABOLITE EFFLUX PUMP-RELATED"/>
    <property type="match status" value="1"/>
</dbReference>
<organism evidence="9 10">
    <name type="scientific">Glycomyces albidus</name>
    <dbReference type="NCBI Taxonomy" id="2656774"/>
    <lineage>
        <taxon>Bacteria</taxon>
        <taxon>Bacillati</taxon>
        <taxon>Actinomycetota</taxon>
        <taxon>Actinomycetes</taxon>
        <taxon>Glycomycetales</taxon>
        <taxon>Glycomycetaceae</taxon>
        <taxon>Glycomyces</taxon>
    </lineage>
</organism>
<name>A0A6L5GFB9_9ACTN</name>
<feature type="transmembrane region" description="Helical" evidence="7">
    <location>
        <begin position="86"/>
        <end position="105"/>
    </location>
</feature>
<feature type="transmembrane region" description="Helical" evidence="7">
    <location>
        <begin position="267"/>
        <end position="285"/>
    </location>
</feature>
<evidence type="ECO:0000313" key="9">
    <source>
        <dbReference type="EMBL" id="MQM28113.1"/>
    </source>
</evidence>
<evidence type="ECO:0000256" key="1">
    <source>
        <dbReference type="ARBA" id="ARBA00004141"/>
    </source>
</evidence>
<evidence type="ECO:0000256" key="7">
    <source>
        <dbReference type="SAM" id="Phobius"/>
    </source>
</evidence>
<feature type="transmembrane region" description="Helical" evidence="7">
    <location>
        <begin position="58"/>
        <end position="80"/>
    </location>
</feature>
<dbReference type="AlphaFoldDB" id="A0A6L5GFB9"/>
<comment type="caution">
    <text evidence="9">The sequence shown here is derived from an EMBL/GenBank/DDBJ whole genome shotgun (WGS) entry which is preliminary data.</text>
</comment>
<dbReference type="SUPFAM" id="SSF103481">
    <property type="entry name" value="Multidrug resistance efflux transporter EmrE"/>
    <property type="match status" value="2"/>
</dbReference>
<keyword evidence="3 7" id="KW-0812">Transmembrane</keyword>
<gene>
    <name evidence="9" type="ORF">GFD30_21475</name>
</gene>
<dbReference type="RefSeq" id="WP_153027224.1">
    <property type="nucleotide sequence ID" value="NZ_WIAO01000035.1"/>
</dbReference>
<proteinExistence type="inferred from homology"/>
<evidence type="ECO:0000313" key="10">
    <source>
        <dbReference type="Proteomes" id="UP000477750"/>
    </source>
</evidence>
<evidence type="ECO:0000256" key="4">
    <source>
        <dbReference type="ARBA" id="ARBA00022989"/>
    </source>
</evidence>
<feature type="transmembrane region" description="Helical" evidence="7">
    <location>
        <begin position="171"/>
        <end position="190"/>
    </location>
</feature>
<dbReference type="EMBL" id="WIAO01000035">
    <property type="protein sequence ID" value="MQM28113.1"/>
    <property type="molecule type" value="Genomic_DNA"/>
</dbReference>
<evidence type="ECO:0000256" key="6">
    <source>
        <dbReference type="SAM" id="MobiDB-lite"/>
    </source>
</evidence>
<evidence type="ECO:0000259" key="8">
    <source>
        <dbReference type="Pfam" id="PF00892"/>
    </source>
</evidence>
<feature type="transmembrane region" description="Helical" evidence="7">
    <location>
        <begin position="7"/>
        <end position="27"/>
    </location>
</feature>
<dbReference type="InterPro" id="IPR050638">
    <property type="entry name" value="AA-Vitamin_Transporters"/>
</dbReference>
<dbReference type="InterPro" id="IPR000620">
    <property type="entry name" value="EamA_dom"/>
</dbReference>
<feature type="domain" description="EamA" evidence="8">
    <location>
        <begin position="143"/>
        <end position="282"/>
    </location>
</feature>
<feature type="transmembrane region" description="Helical" evidence="7">
    <location>
        <begin position="33"/>
        <end position="51"/>
    </location>
</feature>
<feature type="transmembrane region" description="Helical" evidence="7">
    <location>
        <begin position="141"/>
        <end position="159"/>
    </location>
</feature>
<keyword evidence="10" id="KW-1185">Reference proteome</keyword>
<keyword evidence="5 7" id="KW-0472">Membrane</keyword>
<dbReference type="InterPro" id="IPR037185">
    <property type="entry name" value="EmrE-like"/>
</dbReference>
<feature type="domain" description="EamA" evidence="8">
    <location>
        <begin position="6"/>
        <end position="130"/>
    </location>
</feature>
<evidence type="ECO:0000256" key="2">
    <source>
        <dbReference type="ARBA" id="ARBA00007362"/>
    </source>
</evidence>
<sequence>MPVRHVLLAMAVAVMWGLNFIAIDASLQHFPPMFLVALRFALIAVPTILLVKRPDVPLRWLIGYGLGFGTLQFLFLYWGMAAGMPAGLASLVLQASGPFTMLLGATFLRERVSGPQLIGILVAVGGLAVVGWQRAEHASVIPFLLTLAGALGWAIGNICNRQARAANPLHLTLWMSVVPPLPMLALALLVEGPAPIAESLTSWDAPEAAGAVVGLLYTVVIGTILGSGLWTWLMSRHPAGVVAPFSMLVPVTGMTAAWLILGETVTLPEALGGVLVVSGVLLGSLRKRTPAGIPPVFRLGNQPPAPQNGGDRRGGPRGGRPLAHPDPAVGAGDHHRP</sequence>
<feature type="region of interest" description="Disordered" evidence="6">
    <location>
        <begin position="293"/>
        <end position="337"/>
    </location>
</feature>
<evidence type="ECO:0000256" key="5">
    <source>
        <dbReference type="ARBA" id="ARBA00023136"/>
    </source>
</evidence>
<dbReference type="Gene3D" id="1.10.3730.20">
    <property type="match status" value="1"/>
</dbReference>
<feature type="transmembrane region" description="Helical" evidence="7">
    <location>
        <begin position="240"/>
        <end position="261"/>
    </location>
</feature>
<evidence type="ECO:0000256" key="3">
    <source>
        <dbReference type="ARBA" id="ARBA00022692"/>
    </source>
</evidence>
<reference evidence="9 10" key="1">
    <citation type="submission" date="2019-10" db="EMBL/GenBank/DDBJ databases">
        <title>Glycomyces albidus sp. nov., a novel actinomycete isolated from rhizosphere soil of wheat (Triticum aestivum L.).</title>
        <authorList>
            <person name="Qian L."/>
        </authorList>
    </citation>
    <scope>NUCLEOTIDE SEQUENCE [LARGE SCALE GENOMIC DNA]</scope>
    <source>
        <strain evidence="9 10">NEAU-7082</strain>
    </source>
</reference>
<comment type="subcellular location">
    <subcellularLocation>
        <location evidence="1">Membrane</location>
        <topology evidence="1">Multi-pass membrane protein</topology>
    </subcellularLocation>
</comment>
<keyword evidence="4 7" id="KW-1133">Transmembrane helix</keyword>
<protein>
    <submittedName>
        <fullName evidence="9">EamA family transporter</fullName>
    </submittedName>
</protein>